<sequence>MQLLEKSFLATKIKELNDYASSAGTIICIDKNDKKCCRNKKSINVYPLNRRLYAEAAVKCIGYEIRCSPYWAHAVQWFFVSLLPDFGLDSWRYSVGIRRSYLV</sequence>
<dbReference type="Proteomes" id="UP001237642">
    <property type="component" value="Unassembled WGS sequence"/>
</dbReference>
<dbReference type="AlphaFoldDB" id="A0AAD8MRU2"/>
<name>A0AAD8MRU2_9APIA</name>
<evidence type="ECO:0000313" key="2">
    <source>
        <dbReference type="Proteomes" id="UP001237642"/>
    </source>
</evidence>
<keyword evidence="2" id="KW-1185">Reference proteome</keyword>
<evidence type="ECO:0000313" key="1">
    <source>
        <dbReference type="EMBL" id="KAK1387045.1"/>
    </source>
</evidence>
<reference evidence="1" key="2">
    <citation type="submission" date="2023-05" db="EMBL/GenBank/DDBJ databases">
        <authorList>
            <person name="Schelkunov M.I."/>
        </authorList>
    </citation>
    <scope>NUCLEOTIDE SEQUENCE</scope>
    <source>
        <strain evidence="1">Hsosn_3</strain>
        <tissue evidence="1">Leaf</tissue>
    </source>
</reference>
<comment type="caution">
    <text evidence="1">The sequence shown here is derived from an EMBL/GenBank/DDBJ whole genome shotgun (WGS) entry which is preliminary data.</text>
</comment>
<reference evidence="1" key="1">
    <citation type="submission" date="2023-02" db="EMBL/GenBank/DDBJ databases">
        <title>Genome of toxic invasive species Heracleum sosnowskyi carries increased number of genes despite the absence of recent whole-genome duplications.</title>
        <authorList>
            <person name="Schelkunov M."/>
            <person name="Shtratnikova V."/>
            <person name="Makarenko M."/>
            <person name="Klepikova A."/>
            <person name="Omelchenko D."/>
            <person name="Novikova G."/>
            <person name="Obukhova E."/>
            <person name="Bogdanov V."/>
            <person name="Penin A."/>
            <person name="Logacheva M."/>
        </authorList>
    </citation>
    <scope>NUCLEOTIDE SEQUENCE</scope>
    <source>
        <strain evidence="1">Hsosn_3</strain>
        <tissue evidence="1">Leaf</tissue>
    </source>
</reference>
<proteinExistence type="predicted"/>
<dbReference type="EMBL" id="JAUIZM010000004">
    <property type="protein sequence ID" value="KAK1387045.1"/>
    <property type="molecule type" value="Genomic_DNA"/>
</dbReference>
<accession>A0AAD8MRU2</accession>
<protein>
    <submittedName>
        <fullName evidence="1">Uncharacterized protein</fullName>
    </submittedName>
</protein>
<gene>
    <name evidence="1" type="ORF">POM88_015223</name>
</gene>
<organism evidence="1 2">
    <name type="scientific">Heracleum sosnowskyi</name>
    <dbReference type="NCBI Taxonomy" id="360622"/>
    <lineage>
        <taxon>Eukaryota</taxon>
        <taxon>Viridiplantae</taxon>
        <taxon>Streptophyta</taxon>
        <taxon>Embryophyta</taxon>
        <taxon>Tracheophyta</taxon>
        <taxon>Spermatophyta</taxon>
        <taxon>Magnoliopsida</taxon>
        <taxon>eudicotyledons</taxon>
        <taxon>Gunneridae</taxon>
        <taxon>Pentapetalae</taxon>
        <taxon>asterids</taxon>
        <taxon>campanulids</taxon>
        <taxon>Apiales</taxon>
        <taxon>Apiaceae</taxon>
        <taxon>Apioideae</taxon>
        <taxon>apioid superclade</taxon>
        <taxon>Tordylieae</taxon>
        <taxon>Tordyliinae</taxon>
        <taxon>Heracleum</taxon>
    </lineage>
</organism>